<evidence type="ECO:0000313" key="4">
    <source>
        <dbReference type="Proteomes" id="UP001471651"/>
    </source>
</evidence>
<evidence type="ECO:0000313" key="3">
    <source>
        <dbReference type="Proteomes" id="UP000509371"/>
    </source>
</evidence>
<name>A0A859CZC4_9GAMM</name>
<organism evidence="2 3">
    <name type="scientific">Marinomonas primoryensis</name>
    <dbReference type="NCBI Taxonomy" id="178399"/>
    <lineage>
        <taxon>Bacteria</taxon>
        <taxon>Pseudomonadati</taxon>
        <taxon>Pseudomonadota</taxon>
        <taxon>Gammaproteobacteria</taxon>
        <taxon>Oceanospirillales</taxon>
        <taxon>Oceanospirillaceae</taxon>
        <taxon>Marinomonas</taxon>
    </lineage>
</organism>
<dbReference type="Proteomes" id="UP000509371">
    <property type="component" value="Chromosome"/>
</dbReference>
<reference evidence="1 4" key="2">
    <citation type="submission" date="2024-05" db="EMBL/GenBank/DDBJ databases">
        <authorList>
            <person name="Busch G.E."/>
            <person name="Sharma I."/>
        </authorList>
    </citation>
    <scope>NUCLEOTIDE SEQUENCE [LARGE SCALE GENOMIC DNA]</scope>
    <source>
        <strain evidence="1 4">23GB23</strain>
    </source>
</reference>
<reference evidence="2 3" key="1">
    <citation type="submission" date="2020-06" db="EMBL/GenBank/DDBJ databases">
        <authorList>
            <person name="Voronona O.L."/>
            <person name="Aksenova E.I."/>
            <person name="Kunda M.S."/>
            <person name="Semenov A.N."/>
            <person name="Ryzhova N."/>
        </authorList>
    </citation>
    <scope>NUCLEOTIDE SEQUENCE [LARGE SCALE GENOMIC DNA]</scope>
    <source>
        <strain evidence="2 3">MPKMM3633</strain>
    </source>
</reference>
<evidence type="ECO:0000313" key="1">
    <source>
        <dbReference type="EMBL" id="MEP7731435.1"/>
    </source>
</evidence>
<dbReference type="InterPro" id="IPR023380">
    <property type="entry name" value="DsbB-like_sf"/>
</dbReference>
<dbReference type="SUPFAM" id="SSF158442">
    <property type="entry name" value="DsbB-like"/>
    <property type="match status" value="1"/>
</dbReference>
<dbReference type="EMBL" id="JBDYKN010000031">
    <property type="protein sequence ID" value="MEP7731435.1"/>
    <property type="molecule type" value="Genomic_DNA"/>
</dbReference>
<protein>
    <submittedName>
        <fullName evidence="2">Uncharacterized protein</fullName>
    </submittedName>
</protein>
<sequence>MKKKKKPCPNCLKARWLLLYLGCFALLAILVANQFLEKGM</sequence>
<dbReference type="Proteomes" id="UP001471651">
    <property type="component" value="Unassembled WGS sequence"/>
</dbReference>
<dbReference type="KEGG" id="mpri:MP3633_3319"/>
<accession>A0A859CZC4</accession>
<dbReference type="AlphaFoldDB" id="A0A859CZC4"/>
<evidence type="ECO:0000313" key="2">
    <source>
        <dbReference type="EMBL" id="QKK82046.1"/>
    </source>
</evidence>
<proteinExistence type="predicted"/>
<gene>
    <name evidence="1" type="ORF">ABKW32_18465</name>
    <name evidence="2" type="ORF">MP3633_3319</name>
</gene>
<dbReference type="RefSeq" id="WP_275426914.1">
    <property type="nucleotide sequence ID" value="NZ_BAAAEF010000032.1"/>
</dbReference>
<keyword evidence="4" id="KW-1185">Reference proteome</keyword>
<dbReference type="EMBL" id="CP054301">
    <property type="protein sequence ID" value="QKK82046.1"/>
    <property type="molecule type" value="Genomic_DNA"/>
</dbReference>